<dbReference type="SMART" id="SM00382">
    <property type="entry name" value="AAA"/>
    <property type="match status" value="2"/>
</dbReference>
<dbReference type="FunFam" id="1.20.1560.10:FF:000066">
    <property type="entry name" value="ABC multidrug transporter (Eurofung)"/>
    <property type="match status" value="1"/>
</dbReference>
<evidence type="ECO:0000313" key="14">
    <source>
        <dbReference type="Proteomes" id="UP000054821"/>
    </source>
</evidence>
<evidence type="ECO:0000256" key="3">
    <source>
        <dbReference type="ARBA" id="ARBA00022475"/>
    </source>
</evidence>
<dbReference type="CDD" id="cd03250">
    <property type="entry name" value="ABCC_MRP_domain1"/>
    <property type="match status" value="1"/>
</dbReference>
<comment type="caution">
    <text evidence="13">The sequence shown here is derived from an EMBL/GenBank/DDBJ whole genome shotgun (WGS) entry which is preliminary data.</text>
</comment>
<feature type="transmembrane region" description="Helical" evidence="10">
    <location>
        <begin position="73"/>
        <end position="91"/>
    </location>
</feature>
<dbReference type="GO" id="GO:0005886">
    <property type="term" value="C:plasma membrane"/>
    <property type="evidence" value="ECO:0007669"/>
    <property type="project" value="UniProtKB-SubCell"/>
</dbReference>
<dbReference type="CDD" id="cd18579">
    <property type="entry name" value="ABC_6TM_ABCC_D1"/>
    <property type="match status" value="1"/>
</dbReference>
<dbReference type="SUPFAM" id="SSF90123">
    <property type="entry name" value="ABC transporter transmembrane region"/>
    <property type="match status" value="2"/>
</dbReference>
<dbReference type="PANTHER" id="PTHR24223">
    <property type="entry name" value="ATP-BINDING CASSETTE SUB-FAMILY C"/>
    <property type="match status" value="1"/>
</dbReference>
<dbReference type="InterPro" id="IPR044726">
    <property type="entry name" value="ABCC_6TM_D2"/>
</dbReference>
<keyword evidence="14" id="KW-1185">Reference proteome</keyword>
<dbReference type="InterPro" id="IPR003439">
    <property type="entry name" value="ABC_transporter-like_ATP-bd"/>
</dbReference>
<dbReference type="GO" id="GO:0016887">
    <property type="term" value="F:ATP hydrolysis activity"/>
    <property type="evidence" value="ECO:0007669"/>
    <property type="project" value="InterPro"/>
</dbReference>
<dbReference type="Gene3D" id="3.40.50.300">
    <property type="entry name" value="P-loop containing nucleotide triphosphate hydrolases"/>
    <property type="match status" value="2"/>
</dbReference>
<keyword evidence="5" id="KW-0547">Nucleotide-binding</keyword>
<feature type="transmembrane region" description="Helical" evidence="10">
    <location>
        <begin position="32"/>
        <end position="53"/>
    </location>
</feature>
<evidence type="ECO:0000259" key="11">
    <source>
        <dbReference type="PROSITE" id="PS50893"/>
    </source>
</evidence>
<dbReference type="Gene3D" id="1.20.1560.10">
    <property type="entry name" value="ABC transporter type 1, transmembrane domain"/>
    <property type="match status" value="2"/>
</dbReference>
<dbReference type="InterPro" id="IPR017871">
    <property type="entry name" value="ABC_transporter-like_CS"/>
</dbReference>
<feature type="transmembrane region" description="Helical" evidence="10">
    <location>
        <begin position="492"/>
        <end position="512"/>
    </location>
</feature>
<dbReference type="PROSITE" id="PS00211">
    <property type="entry name" value="ABC_TRANSPORTER_1"/>
    <property type="match status" value="2"/>
</dbReference>
<feature type="transmembrane region" description="Helical" evidence="10">
    <location>
        <begin position="524"/>
        <end position="546"/>
    </location>
</feature>
<keyword evidence="7 10" id="KW-1133">Transmembrane helix</keyword>
<keyword evidence="6" id="KW-0067">ATP-binding</keyword>
<feature type="transmembrane region" description="Helical" evidence="10">
    <location>
        <begin position="411"/>
        <end position="433"/>
    </location>
</feature>
<gene>
    <name evidence="13" type="ORF">TGAM01_v207772</name>
</gene>
<evidence type="ECO:0000313" key="13">
    <source>
        <dbReference type="EMBL" id="PON23245.1"/>
    </source>
</evidence>
<keyword evidence="8 10" id="KW-0472">Membrane</keyword>
<feature type="domain" description="ABC transporter" evidence="11">
    <location>
        <begin position="599"/>
        <end position="827"/>
    </location>
</feature>
<feature type="transmembrane region" description="Helical" evidence="10">
    <location>
        <begin position="1144"/>
        <end position="1165"/>
    </location>
</feature>
<evidence type="ECO:0000256" key="4">
    <source>
        <dbReference type="ARBA" id="ARBA00022692"/>
    </source>
</evidence>
<comment type="subcellular location">
    <subcellularLocation>
        <location evidence="1">Cell membrane</location>
        <topology evidence="1">Multi-pass membrane protein</topology>
    </subcellularLocation>
</comment>
<dbReference type="PANTHER" id="PTHR24223:SF345">
    <property type="entry name" value="ABC MULTIDRUG TRANSPORTER (EUROFUNG)"/>
    <property type="match status" value="1"/>
</dbReference>
<dbReference type="InterPro" id="IPR044746">
    <property type="entry name" value="ABCC_6TM_D1"/>
</dbReference>
<dbReference type="Proteomes" id="UP000054821">
    <property type="component" value="Unassembled WGS sequence"/>
</dbReference>
<dbReference type="FunFam" id="1.20.1560.10:FF:000055">
    <property type="entry name" value="ABC multidrug transporter (Eurofung)"/>
    <property type="match status" value="1"/>
</dbReference>
<dbReference type="CDD" id="cd18580">
    <property type="entry name" value="ABC_6TM_ABCC_D2"/>
    <property type="match status" value="1"/>
</dbReference>
<dbReference type="InterPro" id="IPR011527">
    <property type="entry name" value="ABC1_TM_dom"/>
</dbReference>
<dbReference type="Pfam" id="PF24357">
    <property type="entry name" value="TMD0_ABC"/>
    <property type="match status" value="1"/>
</dbReference>
<evidence type="ECO:0000256" key="1">
    <source>
        <dbReference type="ARBA" id="ARBA00004651"/>
    </source>
</evidence>
<dbReference type="RefSeq" id="XP_024405061.1">
    <property type="nucleotide sequence ID" value="XM_024550166.1"/>
</dbReference>
<dbReference type="InterPro" id="IPR003593">
    <property type="entry name" value="AAA+_ATPase"/>
</dbReference>
<evidence type="ECO:0000256" key="9">
    <source>
        <dbReference type="SAM" id="MobiDB-lite"/>
    </source>
</evidence>
<dbReference type="EMBL" id="JPDN02000030">
    <property type="protein sequence ID" value="PON23245.1"/>
    <property type="molecule type" value="Genomic_DNA"/>
</dbReference>
<dbReference type="InterPro" id="IPR027417">
    <property type="entry name" value="P-loop_NTPase"/>
</dbReference>
<evidence type="ECO:0000256" key="8">
    <source>
        <dbReference type="ARBA" id="ARBA00023136"/>
    </source>
</evidence>
<evidence type="ECO:0000256" key="2">
    <source>
        <dbReference type="ARBA" id="ARBA00022448"/>
    </source>
</evidence>
<dbReference type="GeneID" id="29985447"/>
<evidence type="ECO:0000256" key="6">
    <source>
        <dbReference type="ARBA" id="ARBA00022840"/>
    </source>
</evidence>
<dbReference type="InterPro" id="IPR050173">
    <property type="entry name" value="ABC_transporter_C-like"/>
</dbReference>
<dbReference type="GO" id="GO:0005524">
    <property type="term" value="F:ATP binding"/>
    <property type="evidence" value="ECO:0007669"/>
    <property type="project" value="UniProtKB-KW"/>
</dbReference>
<keyword evidence="4 10" id="KW-0812">Transmembrane</keyword>
<keyword evidence="2" id="KW-0813">Transport</keyword>
<keyword evidence="3" id="KW-1003">Cell membrane</keyword>
<feature type="transmembrane region" description="Helical" evidence="10">
    <location>
        <begin position="97"/>
        <end position="119"/>
    </location>
</feature>
<dbReference type="Pfam" id="PF00664">
    <property type="entry name" value="ABC_membrane"/>
    <property type="match status" value="1"/>
</dbReference>
<dbReference type="Pfam" id="PF00005">
    <property type="entry name" value="ABC_tran"/>
    <property type="match status" value="2"/>
</dbReference>
<feature type="domain" description="ABC transporter" evidence="11">
    <location>
        <begin position="1231"/>
        <end position="1493"/>
    </location>
</feature>
<feature type="domain" description="ABC transmembrane type-1" evidence="12">
    <location>
        <begin position="280"/>
        <end position="549"/>
    </location>
</feature>
<feature type="transmembrane region" description="Helical" evidence="10">
    <location>
        <begin position="893"/>
        <end position="916"/>
    </location>
</feature>
<evidence type="ECO:0000256" key="5">
    <source>
        <dbReference type="ARBA" id="ARBA00022741"/>
    </source>
</evidence>
<evidence type="ECO:0000256" key="10">
    <source>
        <dbReference type="SAM" id="Phobius"/>
    </source>
</evidence>
<dbReference type="SUPFAM" id="SSF52540">
    <property type="entry name" value="P-loop containing nucleoside triphosphate hydrolases"/>
    <property type="match status" value="2"/>
</dbReference>
<dbReference type="GO" id="GO:0140359">
    <property type="term" value="F:ABC-type transporter activity"/>
    <property type="evidence" value="ECO:0007669"/>
    <property type="project" value="InterPro"/>
</dbReference>
<accession>A0A2P4ZG27</accession>
<feature type="transmembrane region" description="Helical" evidence="10">
    <location>
        <begin position="159"/>
        <end position="178"/>
    </location>
</feature>
<dbReference type="PROSITE" id="PS50929">
    <property type="entry name" value="ABC_TM1F"/>
    <property type="match status" value="2"/>
</dbReference>
<proteinExistence type="predicted"/>
<feature type="transmembrane region" description="Helical" evidence="10">
    <location>
        <begin position="389"/>
        <end position="405"/>
    </location>
</feature>
<name>A0A2P4ZG27_9HYPO</name>
<organism evidence="13 14">
    <name type="scientific">Trichoderma gamsii</name>
    <dbReference type="NCBI Taxonomy" id="398673"/>
    <lineage>
        <taxon>Eukaryota</taxon>
        <taxon>Fungi</taxon>
        <taxon>Dikarya</taxon>
        <taxon>Ascomycota</taxon>
        <taxon>Pezizomycotina</taxon>
        <taxon>Sordariomycetes</taxon>
        <taxon>Hypocreomycetidae</taxon>
        <taxon>Hypocreales</taxon>
        <taxon>Hypocreaceae</taxon>
        <taxon>Trichoderma</taxon>
    </lineage>
</organism>
<evidence type="ECO:0000256" key="7">
    <source>
        <dbReference type="ARBA" id="ARBA00022989"/>
    </source>
</evidence>
<feature type="domain" description="ABC transmembrane type-1" evidence="12">
    <location>
        <begin position="899"/>
        <end position="1176"/>
    </location>
</feature>
<sequence>MDYSSCSNDATFGPAVHGCNHREFDFTLRFEAIFFSILPAAIFTILALARIFWVFKEPVIVKGQVFQFSKAAFIALCTALRFSSFVLSIVWRGEQAALFISSATLELVALVLALPLSFLEHARSPRPSMLLSSYLVLSLLFDIVRTRSFWLLAVTRAENSFAAVFTAAVGVKAVAFLAESQTKTRWIQWDTALHSPEETAGFFGLTAFSWLWKLFAIGRKKVLNLDDLFSLDRHMASDALRIKLQTSIKVSSTHGQKHGLTKALAKSLLGSFLLPIPPRLALSAFRFCQPFLINSLLSYLLIPASERPVNYGYGLIVATFLVYGGIAVSTSIYYYLRERTIWMARGALASAIYEQTLRSRLSVVGDSSVLTLMSTDIERTRQGFMSMHEFWASFVETGVALWLLYRELGVAFVAPIVVVCVCVVSVTIASRLSGPRQNLWMQKIQERVGALSHVVANMKTLKIAGLAESAETLIQRLREVEIGIGGSWRMTIVLFVIIGFAPSMLGPMFTFAVTSRALDTTRVFTALSFLVLLTEPLSQIFQYVPFMMASFQCLTRIQNFLEEECCIDFREDASPSHLKYELNEGDVKRNMGEDCDGIIQVIDGSFGWEKEKLVLSKLSFSIAANSLTIVIGPTACGKSTLLKALLGETPVHDGRVLIESAARRIGYCDQTPFLTNASVRDNILGYSAFDEARYNEVLEATMLLPDLALLPQGDLTKIGSNGVSLSGGQRQRVSMARALYSDSKLFFFDDTLSGLDADTEEQIFQRVFDTKGLIRRRNATAVLCTHAVRHLPSADHIIALSQEGLIAEQGIFDDLASIGGYVQSLEVQINKKSSENSPSDSSSVLSTAEKVEEPPATTARTPPPAMWSATDEHSRKTRDWSVYKHYAGSMKSITLLSFLFVGIALGFFFNFPSIWLNFWSADVTSAHRAHSQAYWIGIYSLFQIFSLASIGIICAILFISMTAQSGTVLHHQTLRTVIGAPLRFFTTVDAGIVTNLFSQDISLVDIELPQALLNVMAELCMSIGMAVVVATASPYIAISYPFVVALMWLIQNIYLSTSRQLRLLDLETKSPLYTHFTDTVTGVATLRAFGWTQESLEFNLGLLDDSQRPAYLLAMVQHCLTFFLSAVVTVLATLVVVLVTQVKAVTGAGFAGASMVSLMSLGDYVSNLIRMYTLLEISIGAVSRLKSFRETVLPESSPEENAVLPPLWPLHGSLEIKDVSASYHSELNHSLELEDSNSLNATDLVLRNVSMSIAPGEKIAICGRSGSGKSSLLLLLLRLLDPLSTCADGITIDDVSLNQVSRSILRQRVIAVPQDSIFFPDGHSFRTNLDPYNLSTESDCTEVLQSVGLWQAIEDNGGLNGSLSTSMLSHGQRQLFGFARAILRRRIRSSAARTEFGESDGYLGGAFEKGGDIGGLLLLDEVGSSVDKDTDRTIQRLIRDEFARYTTIAISHRLDAIMDFDRVVVMDKGRVVESGHPRELVKRDEGAFKSLWTAGGREI</sequence>
<dbReference type="InterPro" id="IPR056227">
    <property type="entry name" value="TMD0_ABC"/>
</dbReference>
<feature type="region of interest" description="Disordered" evidence="9">
    <location>
        <begin position="832"/>
        <end position="872"/>
    </location>
</feature>
<dbReference type="PROSITE" id="PS50893">
    <property type="entry name" value="ABC_TRANSPORTER_2"/>
    <property type="match status" value="2"/>
</dbReference>
<dbReference type="InterPro" id="IPR036640">
    <property type="entry name" value="ABC1_TM_sf"/>
</dbReference>
<feature type="compositionally biased region" description="Low complexity" evidence="9">
    <location>
        <begin position="835"/>
        <end position="846"/>
    </location>
</feature>
<evidence type="ECO:0000259" key="12">
    <source>
        <dbReference type="PROSITE" id="PS50929"/>
    </source>
</evidence>
<dbReference type="STRING" id="398673.A0A2P4ZG27"/>
<protein>
    <submittedName>
        <fullName evidence="13">ABC transporter</fullName>
    </submittedName>
</protein>
<feature type="transmembrane region" description="Helical" evidence="10">
    <location>
        <begin position="280"/>
        <end position="302"/>
    </location>
</feature>
<reference evidence="13 14" key="1">
    <citation type="journal article" date="2016" name="Genome Announc.">
        <title>Draft Whole-Genome Sequence of Trichoderma gamsii T6085, a Promising Biocontrol Agent of Fusarium Head Blight on Wheat.</title>
        <authorList>
            <person name="Baroncelli R."/>
            <person name="Zapparata A."/>
            <person name="Piaggeschi G."/>
            <person name="Sarrocco S."/>
            <person name="Vannacci G."/>
        </authorList>
    </citation>
    <scope>NUCLEOTIDE SEQUENCE [LARGE SCALE GENOMIC DNA]</scope>
    <source>
        <strain evidence="13 14">T6085</strain>
    </source>
</reference>
<feature type="transmembrane region" description="Helical" evidence="10">
    <location>
        <begin position="1110"/>
        <end position="1138"/>
    </location>
</feature>
<feature type="transmembrane region" description="Helical" evidence="10">
    <location>
        <begin position="314"/>
        <end position="336"/>
    </location>
</feature>
<feature type="transmembrane region" description="Helical" evidence="10">
    <location>
        <begin position="936"/>
        <end position="959"/>
    </location>
</feature>